<dbReference type="GO" id="GO:0016671">
    <property type="term" value="F:oxidoreductase activity, acting on a sulfur group of donors, disulfide as acceptor"/>
    <property type="evidence" value="ECO:0007669"/>
    <property type="project" value="InterPro"/>
</dbReference>
<evidence type="ECO:0000313" key="9">
    <source>
        <dbReference type="RefSeq" id="XP_011302268.1"/>
    </source>
</evidence>
<evidence type="ECO:0000313" key="4">
    <source>
        <dbReference type="Proteomes" id="UP000694866"/>
    </source>
</evidence>
<evidence type="ECO:0000313" key="5">
    <source>
        <dbReference type="RefSeq" id="XP_011302264.1"/>
    </source>
</evidence>
<dbReference type="RefSeq" id="XP_011302269.1">
    <property type="nucleotide sequence ID" value="XM_011303967.1"/>
</dbReference>
<evidence type="ECO:0000313" key="8">
    <source>
        <dbReference type="RefSeq" id="XP_011302267.1"/>
    </source>
</evidence>
<comment type="similarity">
    <text evidence="1">Belongs to the GILT family.</text>
</comment>
<name>A0A9R1T329_9HYME</name>
<dbReference type="KEGG" id="fas:105266073"/>
<dbReference type="PANTHER" id="PTHR13234">
    <property type="entry name" value="GAMMA-INTERFERON INDUCIBLE LYSOSOMAL THIOL REDUCTASE GILT"/>
    <property type="match status" value="1"/>
</dbReference>
<evidence type="ECO:0000313" key="6">
    <source>
        <dbReference type="RefSeq" id="XP_011302265.1"/>
    </source>
</evidence>
<dbReference type="RefSeq" id="XP_011302267.1">
    <property type="nucleotide sequence ID" value="XM_011303965.1"/>
</dbReference>
<evidence type="ECO:0000256" key="3">
    <source>
        <dbReference type="SAM" id="Phobius"/>
    </source>
</evidence>
<dbReference type="AlphaFoldDB" id="A0A9R1T329"/>
<accession>A0A9R1TZZ8</accession>
<dbReference type="PANTHER" id="PTHR13234:SF71">
    <property type="entry name" value="GAMMA-INTERFERON-INDUCIBLE LYSOSOMAL THIOL REDUCTASE-LIKE PROTEIN"/>
    <property type="match status" value="1"/>
</dbReference>
<feature type="transmembrane region" description="Helical" evidence="3">
    <location>
        <begin position="27"/>
        <end position="45"/>
    </location>
</feature>
<keyword evidence="3" id="KW-0472">Membrane</keyword>
<accession>A0A9R1T407</accession>
<dbReference type="RefSeq" id="XP_011302268.1">
    <property type="nucleotide sequence ID" value="XM_011303966.1"/>
</dbReference>
<dbReference type="SUPFAM" id="SSF52833">
    <property type="entry name" value="Thioredoxin-like"/>
    <property type="match status" value="1"/>
</dbReference>
<sequence length="250" mass="28333">MGISVDSSGKNSDWGKMVLRNLGGARWWFRFTVIALAVVFLWIFVRNDRIDEVRDFGKLSVMPKPRIEVEKVKIAVYYEALCPDSRSFVLRQLVPTYHEIPDNVVVQMIPYGKATTIPGPTGYSFDCQHGPRECEANTIHACAIDVIKKTSLQLKFLACMIEHNIYPQNITRTCAEKLHVDAEPIFQCYKSPRGAELLAKYGEMTHALSPPVKFIPTITLNNDQGNQIEILKDLLHNVCKRFKKVPAGCH</sequence>
<dbReference type="Proteomes" id="UP000694866">
    <property type="component" value="Unplaced"/>
</dbReference>
<evidence type="ECO:0000313" key="7">
    <source>
        <dbReference type="RefSeq" id="XP_011302266.1"/>
    </source>
</evidence>
<keyword evidence="3" id="KW-1133">Transmembrane helix</keyword>
<proteinExistence type="inferred from homology"/>
<dbReference type="OrthoDB" id="958254at2759"/>
<dbReference type="RefSeq" id="XP_011302264.1">
    <property type="nucleotide sequence ID" value="XM_011303962.1"/>
</dbReference>
<reference evidence="5 6" key="1">
    <citation type="submission" date="2025-04" db="UniProtKB">
        <authorList>
            <consortium name="RefSeq"/>
        </authorList>
    </citation>
    <scope>IDENTIFICATION</scope>
    <source>
        <strain evidence="5 6">USDA-PBARC FA_bdor</strain>
        <tissue evidence="5 6">Whole organism</tissue>
    </source>
</reference>
<dbReference type="RefSeq" id="XP_011302266.1">
    <property type="nucleotide sequence ID" value="XM_011303964.1"/>
</dbReference>
<dbReference type="GeneID" id="105266073"/>
<dbReference type="InterPro" id="IPR004911">
    <property type="entry name" value="Interferon-induced_GILT"/>
</dbReference>
<dbReference type="InterPro" id="IPR036249">
    <property type="entry name" value="Thioredoxin-like_sf"/>
</dbReference>
<accession>A0A9R1T329</accession>
<accession>A0A9R1T3H8</accession>
<keyword evidence="3" id="KW-0812">Transmembrane</keyword>
<evidence type="ECO:0000256" key="2">
    <source>
        <dbReference type="ARBA" id="ARBA00023180"/>
    </source>
</evidence>
<organism evidence="4 10">
    <name type="scientific">Fopius arisanus</name>
    <dbReference type="NCBI Taxonomy" id="64838"/>
    <lineage>
        <taxon>Eukaryota</taxon>
        <taxon>Metazoa</taxon>
        <taxon>Ecdysozoa</taxon>
        <taxon>Arthropoda</taxon>
        <taxon>Hexapoda</taxon>
        <taxon>Insecta</taxon>
        <taxon>Pterygota</taxon>
        <taxon>Neoptera</taxon>
        <taxon>Endopterygota</taxon>
        <taxon>Hymenoptera</taxon>
        <taxon>Apocrita</taxon>
        <taxon>Ichneumonoidea</taxon>
        <taxon>Braconidae</taxon>
        <taxon>Opiinae</taxon>
        <taxon>Fopius</taxon>
    </lineage>
</organism>
<keyword evidence="4" id="KW-1185">Reference proteome</keyword>
<dbReference type="RefSeq" id="XP_011302265.1">
    <property type="nucleotide sequence ID" value="XM_011303963.1"/>
</dbReference>
<keyword evidence="2" id="KW-0325">Glycoprotein</keyword>
<evidence type="ECO:0000256" key="1">
    <source>
        <dbReference type="ARBA" id="ARBA00005679"/>
    </source>
</evidence>
<gene>
    <name evidence="5 6 7 8 9 10" type="primary">LOC105266073</name>
</gene>
<protein>
    <submittedName>
        <fullName evidence="5 6">Gamma-interferon-inducible lysosomal thiol reductase-like</fullName>
    </submittedName>
</protein>
<accession>A0A9R1T4B2</accession>
<dbReference type="Pfam" id="PF03227">
    <property type="entry name" value="GILT"/>
    <property type="match status" value="1"/>
</dbReference>
<evidence type="ECO:0000313" key="10">
    <source>
        <dbReference type="RefSeq" id="XP_011302269.1"/>
    </source>
</evidence>
<accession>A0A9R1TZD8</accession>